<gene>
    <name evidence="1" type="ORF">ABT39_MTgene3841</name>
</gene>
<keyword evidence="1" id="KW-0496">Mitochondrion</keyword>
<dbReference type="AlphaFoldDB" id="A0A101M1P9"/>
<proteinExistence type="predicted"/>
<reference evidence="1" key="1">
    <citation type="journal article" date="2015" name="Genome Biol. Evol.">
        <title>Organellar Genomes of White Spruce (Picea glauca): Assembly and Annotation.</title>
        <authorList>
            <person name="Jackman S.D."/>
            <person name="Warren R.L."/>
            <person name="Gibb E.A."/>
            <person name="Vandervalk B.P."/>
            <person name="Mohamadi H."/>
            <person name="Chu J."/>
            <person name="Raymond A."/>
            <person name="Pleasance S."/>
            <person name="Coope R."/>
            <person name="Wildung M.R."/>
            <person name="Ritland C.E."/>
            <person name="Bousquet J."/>
            <person name="Jones S.J."/>
            <person name="Bohlmann J."/>
            <person name="Birol I."/>
        </authorList>
    </citation>
    <scope>NUCLEOTIDE SEQUENCE [LARGE SCALE GENOMIC DNA]</scope>
    <source>
        <tissue evidence="1">Flushing bud</tissue>
    </source>
</reference>
<protein>
    <submittedName>
        <fullName evidence="1">Uncharacterized protein</fullName>
    </submittedName>
</protein>
<sequence length="57" mass="6362">MEMAQLIMGMAHIITGMNHLILSLRPESRRTVIAPCSEVRGVVRANMSLSNSYYIPT</sequence>
<name>A0A101M1P9_PICGL</name>
<geneLocation type="mitochondrion" evidence="1"/>
<evidence type="ECO:0000313" key="1">
    <source>
        <dbReference type="EMBL" id="KUM49292.1"/>
    </source>
</evidence>
<dbReference type="EMBL" id="LKAM01000003">
    <property type="protein sequence ID" value="KUM49292.1"/>
    <property type="molecule type" value="Genomic_DNA"/>
</dbReference>
<organism evidence="1">
    <name type="scientific">Picea glauca</name>
    <name type="common">White spruce</name>
    <name type="synonym">Pinus glauca</name>
    <dbReference type="NCBI Taxonomy" id="3330"/>
    <lineage>
        <taxon>Eukaryota</taxon>
        <taxon>Viridiplantae</taxon>
        <taxon>Streptophyta</taxon>
        <taxon>Embryophyta</taxon>
        <taxon>Tracheophyta</taxon>
        <taxon>Spermatophyta</taxon>
        <taxon>Pinopsida</taxon>
        <taxon>Pinidae</taxon>
        <taxon>Conifers I</taxon>
        <taxon>Pinales</taxon>
        <taxon>Pinaceae</taxon>
        <taxon>Picea</taxon>
    </lineage>
</organism>
<accession>A0A101M1P9</accession>
<comment type="caution">
    <text evidence="1">The sequence shown here is derived from an EMBL/GenBank/DDBJ whole genome shotgun (WGS) entry which is preliminary data.</text>
</comment>